<evidence type="ECO:0000313" key="3">
    <source>
        <dbReference type="Proteomes" id="UP001225042"/>
    </source>
</evidence>
<dbReference type="Proteomes" id="UP001225042">
    <property type="component" value="Unassembled WGS sequence"/>
</dbReference>
<feature type="signal peptide" evidence="1">
    <location>
        <begin position="1"/>
        <end position="24"/>
    </location>
</feature>
<name>A0AAW8HJD6_9ENTR</name>
<organism evidence="2 3">
    <name type="scientific">Enterobacter soli</name>
    <dbReference type="NCBI Taxonomy" id="885040"/>
    <lineage>
        <taxon>Bacteria</taxon>
        <taxon>Pseudomonadati</taxon>
        <taxon>Pseudomonadota</taxon>
        <taxon>Gammaproteobacteria</taxon>
        <taxon>Enterobacterales</taxon>
        <taxon>Enterobacteriaceae</taxon>
        <taxon>Enterobacter</taxon>
    </lineage>
</organism>
<feature type="chain" id="PRO_5043331188" evidence="1">
    <location>
        <begin position="25"/>
        <end position="143"/>
    </location>
</feature>
<dbReference type="NCBIfam" id="TIGR03021">
    <property type="entry name" value="pilP_fam"/>
    <property type="match status" value="1"/>
</dbReference>
<gene>
    <name evidence="2" type="primary">pilP</name>
    <name evidence="2" type="ORF">RBJ67_25560</name>
</gene>
<keyword evidence="3" id="KW-1185">Reference proteome</keyword>
<comment type="caution">
    <text evidence="2">The sequence shown here is derived from an EMBL/GenBank/DDBJ whole genome shotgun (WGS) entry which is preliminary data.</text>
</comment>
<proteinExistence type="predicted"/>
<dbReference type="InterPro" id="IPR022753">
    <property type="entry name" value="T4SS_pilus_biogen_PilP"/>
</dbReference>
<reference evidence="2 3" key="1">
    <citation type="submission" date="2023-08" db="EMBL/GenBank/DDBJ databases">
        <authorList>
            <person name="Dale J."/>
        </authorList>
    </citation>
    <scope>NUCLEOTIDE SEQUENCE [LARGE SCALE GENOMIC DNA]</scope>
    <source>
        <strain evidence="2 3">2023EL-00788</strain>
    </source>
</reference>
<dbReference type="RefSeq" id="WP_045336905.1">
    <property type="nucleotide sequence ID" value="NZ_JAVDKS010000021.1"/>
</dbReference>
<keyword evidence="1" id="KW-0732">Signal</keyword>
<protein>
    <submittedName>
        <fullName evidence="2">Type IV pilus biogenesis protein PilP</fullName>
    </submittedName>
</protein>
<evidence type="ECO:0000256" key="1">
    <source>
        <dbReference type="SAM" id="SignalP"/>
    </source>
</evidence>
<accession>A0AAW8HJD6</accession>
<sequence length="143" mass="15157">MENVFLNRKNFILVFFLVSFGALAESGTVWDLDNMQKQRVLYEAKAALNKAKAEAEIKDYGATSQANPSTVAGISGVSTSQADALPQLVKISGKNAVLSMQDGNTTSVTAGQLLPGGRWQVLSIGLGGVKVKNISTQSIQVIN</sequence>
<dbReference type="AlphaFoldDB" id="A0AAW8HJD6"/>
<dbReference type="EMBL" id="JAVDKS010000021">
    <property type="protein sequence ID" value="MDQ2259499.1"/>
    <property type="molecule type" value="Genomic_DNA"/>
</dbReference>
<evidence type="ECO:0000313" key="2">
    <source>
        <dbReference type="EMBL" id="MDQ2259499.1"/>
    </source>
</evidence>